<reference evidence="2" key="1">
    <citation type="journal article" date="2014" name="Int. J. Syst. Evol. Microbiol.">
        <title>Complete genome sequence of Corynebacterium casei LMG S-19264T (=DSM 44701T), isolated from a smear-ripened cheese.</title>
        <authorList>
            <consortium name="US DOE Joint Genome Institute (JGI-PGF)"/>
            <person name="Walter F."/>
            <person name="Albersmeier A."/>
            <person name="Kalinowski J."/>
            <person name="Ruckert C."/>
        </authorList>
    </citation>
    <scope>NUCLEOTIDE SEQUENCE</scope>
    <source>
        <strain evidence="2">CGMCC 1.12214</strain>
    </source>
</reference>
<comment type="caution">
    <text evidence="2">The sequence shown here is derived from an EMBL/GenBank/DDBJ whole genome shotgun (WGS) entry which is preliminary data.</text>
</comment>
<gene>
    <name evidence="2" type="ORF">GCM10007036_36540</name>
</gene>
<evidence type="ECO:0000313" key="2">
    <source>
        <dbReference type="EMBL" id="GGH27783.1"/>
    </source>
</evidence>
<proteinExistence type="predicted"/>
<dbReference type="Proteomes" id="UP000603912">
    <property type="component" value="Unassembled WGS sequence"/>
</dbReference>
<dbReference type="RefSeq" id="WP_188519117.1">
    <property type="nucleotide sequence ID" value="NZ_BMES01000002.1"/>
</dbReference>
<keyword evidence="3" id="KW-1185">Reference proteome</keyword>
<name>A0A917I9J6_9HYPH</name>
<feature type="region of interest" description="Disordered" evidence="1">
    <location>
        <begin position="198"/>
        <end position="224"/>
    </location>
</feature>
<evidence type="ECO:0000256" key="1">
    <source>
        <dbReference type="SAM" id="MobiDB-lite"/>
    </source>
</evidence>
<dbReference type="EMBL" id="BMES01000002">
    <property type="protein sequence ID" value="GGH27783.1"/>
    <property type="molecule type" value="Genomic_DNA"/>
</dbReference>
<evidence type="ECO:0000313" key="3">
    <source>
        <dbReference type="Proteomes" id="UP000603912"/>
    </source>
</evidence>
<accession>A0A917I9J6</accession>
<dbReference type="AlphaFoldDB" id="A0A917I9J6"/>
<protein>
    <submittedName>
        <fullName evidence="2">Uncharacterized protein</fullName>
    </submittedName>
</protein>
<organism evidence="2 3">
    <name type="scientific">Alsobacter metallidurans</name>
    <dbReference type="NCBI Taxonomy" id="340221"/>
    <lineage>
        <taxon>Bacteria</taxon>
        <taxon>Pseudomonadati</taxon>
        <taxon>Pseudomonadota</taxon>
        <taxon>Alphaproteobacteria</taxon>
        <taxon>Hyphomicrobiales</taxon>
        <taxon>Alsobacteraceae</taxon>
        <taxon>Alsobacter</taxon>
    </lineage>
</organism>
<reference evidence="2" key="2">
    <citation type="submission" date="2020-09" db="EMBL/GenBank/DDBJ databases">
        <authorList>
            <person name="Sun Q."/>
            <person name="Zhou Y."/>
        </authorList>
    </citation>
    <scope>NUCLEOTIDE SEQUENCE</scope>
    <source>
        <strain evidence="2">CGMCC 1.12214</strain>
    </source>
</reference>
<sequence>MNGSRVSSPPPRQWPRRLRLLRALLHRDRAMSTNTLITRTSGRGLEPNHSRLLDRHGQMVAVVRQRLGPEHAALFAEPTRMGAGSGSDIAWYAEGDVEPKPLLSLPEDVAARVRQRLERLKADIVSLAETLGKQGEASQDLASLLRAAVVAPGDSAVWVAGEQPILVDWGRRAAVADDVVAPAAGAIIAAREQADPVRAAPAAPSGGERAPPSGPAASAGAGESPGAAWSRNLAGLALWLLFFVLLAMLAGRLLQACGVGGPRWPASLRNLFPQYCTAGGTVDPVTNDAIASLEAQARAAELALARKIAACEVSCPAPPQRAAAPPPVLPIQEEITRRLPSTVERGKHLEITLTWEGSSDLDLYVSCPGGAIINYRNHEACGGKLVADLNRDGGTPQSRAVEHIIWADRPPAPGAYQVGVAMFNRYGDARASIPYYVAIWRNGRVVREERREISANDGIEPVLTLTSPLE</sequence>